<protein>
    <submittedName>
        <fullName evidence="3">Helix-turn-helix domain-containing protein</fullName>
    </submittedName>
</protein>
<sequence length="135" mass="15432">MSEKTLGQRILQRRKEIKMTQRELGKAAGVSYATISLWESDNTEPTGKNLHALSRALQCTPTWILFGDSDQTPGDPLALIEQDKLSDDERELVDLYRSLPESEQAAQLETLRARVENFNTLFEELLKARKRTNKK</sequence>
<evidence type="ECO:0000313" key="3">
    <source>
        <dbReference type="EMBL" id="MBQ0602505.1"/>
    </source>
</evidence>
<dbReference type="SUPFAM" id="SSF47413">
    <property type="entry name" value="lambda repressor-like DNA-binding domains"/>
    <property type="match status" value="1"/>
</dbReference>
<evidence type="ECO:0000256" key="1">
    <source>
        <dbReference type="ARBA" id="ARBA00023125"/>
    </source>
</evidence>
<keyword evidence="1" id="KW-0238">DNA-binding</keyword>
<dbReference type="SMART" id="SM00530">
    <property type="entry name" value="HTH_XRE"/>
    <property type="match status" value="1"/>
</dbReference>
<dbReference type="Gene3D" id="1.10.260.40">
    <property type="entry name" value="lambda repressor-like DNA-binding domains"/>
    <property type="match status" value="1"/>
</dbReference>
<dbReference type="PANTHER" id="PTHR46558:SF4">
    <property type="entry name" value="DNA-BIDING PHAGE PROTEIN"/>
    <property type="match status" value="1"/>
</dbReference>
<dbReference type="CDD" id="cd00093">
    <property type="entry name" value="HTH_XRE"/>
    <property type="match status" value="1"/>
</dbReference>
<gene>
    <name evidence="3" type="ORF">J7S78_22100</name>
</gene>
<dbReference type="EMBL" id="JAGKON010000025">
    <property type="protein sequence ID" value="MBQ0602505.1"/>
    <property type="molecule type" value="Genomic_DNA"/>
</dbReference>
<dbReference type="Proteomes" id="UP000673434">
    <property type="component" value="Unassembled WGS sequence"/>
</dbReference>
<dbReference type="RefSeq" id="WP_004111707.1">
    <property type="nucleotide sequence ID" value="NZ_JAGKON010000025.1"/>
</dbReference>
<name>A0AAP2BMP2_KLEOX</name>
<dbReference type="AlphaFoldDB" id="A0AAP2BMP2"/>
<dbReference type="NCBIfam" id="NF007257">
    <property type="entry name" value="PRK09706.1"/>
    <property type="match status" value="1"/>
</dbReference>
<dbReference type="GO" id="GO:0003677">
    <property type="term" value="F:DNA binding"/>
    <property type="evidence" value="ECO:0007669"/>
    <property type="project" value="UniProtKB-KW"/>
</dbReference>
<dbReference type="InterPro" id="IPR010982">
    <property type="entry name" value="Lambda_DNA-bd_dom_sf"/>
</dbReference>
<comment type="caution">
    <text evidence="3">The sequence shown here is derived from an EMBL/GenBank/DDBJ whole genome shotgun (WGS) entry which is preliminary data.</text>
</comment>
<evidence type="ECO:0000313" key="4">
    <source>
        <dbReference type="Proteomes" id="UP000673434"/>
    </source>
</evidence>
<feature type="domain" description="HTH cro/C1-type" evidence="2">
    <location>
        <begin position="10"/>
        <end position="64"/>
    </location>
</feature>
<evidence type="ECO:0000259" key="2">
    <source>
        <dbReference type="PROSITE" id="PS50943"/>
    </source>
</evidence>
<organism evidence="3 4">
    <name type="scientific">Klebsiella oxytoca</name>
    <dbReference type="NCBI Taxonomy" id="571"/>
    <lineage>
        <taxon>Bacteria</taxon>
        <taxon>Pseudomonadati</taxon>
        <taxon>Pseudomonadota</taxon>
        <taxon>Gammaproteobacteria</taxon>
        <taxon>Enterobacterales</taxon>
        <taxon>Enterobacteriaceae</taxon>
        <taxon>Klebsiella/Raoultella group</taxon>
        <taxon>Klebsiella</taxon>
    </lineage>
</organism>
<keyword evidence="4" id="KW-1185">Reference proteome</keyword>
<accession>A0AAP2BMP2</accession>
<dbReference type="PROSITE" id="PS50943">
    <property type="entry name" value="HTH_CROC1"/>
    <property type="match status" value="1"/>
</dbReference>
<dbReference type="Pfam" id="PF01381">
    <property type="entry name" value="HTH_3"/>
    <property type="match status" value="1"/>
</dbReference>
<dbReference type="PANTHER" id="PTHR46558">
    <property type="entry name" value="TRACRIPTIONAL REGULATORY PROTEIN-RELATED-RELATED"/>
    <property type="match status" value="1"/>
</dbReference>
<reference evidence="3 4" key="1">
    <citation type="submission" date="2021-03" db="EMBL/GenBank/DDBJ databases">
        <authorList>
            <person name="Stanton E."/>
        </authorList>
    </citation>
    <scope>NUCLEOTIDE SEQUENCE [LARGE SCALE GENOMIC DNA]</scope>
    <source>
        <strain evidence="3 4">2020EL-00037</strain>
    </source>
</reference>
<proteinExistence type="predicted"/>
<dbReference type="InterPro" id="IPR001387">
    <property type="entry name" value="Cro/C1-type_HTH"/>
</dbReference>